<dbReference type="SUPFAM" id="SSF53720">
    <property type="entry name" value="ALDH-like"/>
    <property type="match status" value="1"/>
</dbReference>
<evidence type="ECO:0000256" key="10">
    <source>
        <dbReference type="RuleBase" id="RU004175"/>
    </source>
</evidence>
<feature type="binding site" evidence="5 9">
    <location>
        <position position="262"/>
    </location>
    <ligand>
        <name>Zn(2+)</name>
        <dbReference type="ChEBI" id="CHEBI:29105"/>
    </ligand>
</feature>
<dbReference type="HAMAP" id="MF_01024">
    <property type="entry name" value="HisD"/>
    <property type="match status" value="1"/>
</dbReference>
<comment type="caution">
    <text evidence="5">Lacks conserved residue(s) required for the propagation of feature annotation.</text>
</comment>
<feature type="active site" description="Proton acceptor" evidence="5 7">
    <location>
        <position position="331"/>
    </location>
</feature>
<dbReference type="InterPro" id="IPR001692">
    <property type="entry name" value="Histidinol_DH_CS"/>
</dbReference>
<dbReference type="GO" id="GO:0005829">
    <property type="term" value="C:cytosol"/>
    <property type="evidence" value="ECO:0007669"/>
    <property type="project" value="TreeGrafter"/>
</dbReference>
<dbReference type="Pfam" id="PF00815">
    <property type="entry name" value="Histidinol_dh"/>
    <property type="match status" value="1"/>
</dbReference>
<feature type="binding site" evidence="5 8">
    <location>
        <position position="418"/>
    </location>
    <ligand>
        <name>substrate</name>
    </ligand>
</feature>
<comment type="function">
    <text evidence="5">Catalyzes the sequential NAD-dependent oxidations of L-histidinol to L-histidinaldehyde and then to L-histidine.</text>
</comment>
<dbReference type="InterPro" id="IPR016161">
    <property type="entry name" value="Ald_DH/histidinol_DH"/>
</dbReference>
<feature type="binding site" evidence="5 9">
    <location>
        <position position="423"/>
    </location>
    <ligand>
        <name>Zn(2+)</name>
        <dbReference type="ChEBI" id="CHEBI:29105"/>
    </ligand>
</feature>
<reference evidence="11" key="1">
    <citation type="journal article" date="2020" name="mSystems">
        <title>Genome- and Community-Level Interaction Insights into Carbon Utilization and Element Cycling Functions of Hydrothermarchaeota in Hydrothermal Sediment.</title>
        <authorList>
            <person name="Zhou Z."/>
            <person name="Liu Y."/>
            <person name="Xu W."/>
            <person name="Pan J."/>
            <person name="Luo Z.H."/>
            <person name="Li M."/>
        </authorList>
    </citation>
    <scope>NUCLEOTIDE SEQUENCE [LARGE SCALE GENOMIC DNA]</scope>
    <source>
        <strain evidence="11">SpSt-456</strain>
    </source>
</reference>
<dbReference type="GO" id="GO:0004399">
    <property type="term" value="F:histidinol dehydrogenase activity"/>
    <property type="evidence" value="ECO:0007669"/>
    <property type="project" value="UniProtKB-UniRule"/>
</dbReference>
<dbReference type="PANTHER" id="PTHR21256:SF2">
    <property type="entry name" value="HISTIDINE BIOSYNTHESIS TRIFUNCTIONAL PROTEIN"/>
    <property type="match status" value="1"/>
</dbReference>
<feature type="binding site" evidence="5 8">
    <location>
        <position position="331"/>
    </location>
    <ligand>
        <name>substrate</name>
    </ligand>
</feature>
<proteinExistence type="inferred from homology"/>
<keyword evidence="4 5" id="KW-0560">Oxidoreductase</keyword>
<evidence type="ECO:0000256" key="8">
    <source>
        <dbReference type="PIRSR" id="PIRSR000099-3"/>
    </source>
</evidence>
<dbReference type="PROSITE" id="PS00611">
    <property type="entry name" value="HISOL_DEHYDROGENASE"/>
    <property type="match status" value="1"/>
</dbReference>
<dbReference type="NCBIfam" id="TIGR00069">
    <property type="entry name" value="hisD"/>
    <property type="match status" value="1"/>
</dbReference>
<feature type="binding site" evidence="5 8">
    <location>
        <position position="364"/>
    </location>
    <ligand>
        <name>substrate</name>
    </ligand>
</feature>
<comment type="similarity">
    <text evidence="1 5 6 10">Belongs to the histidinol dehydrogenase family.</text>
</comment>
<evidence type="ECO:0000256" key="7">
    <source>
        <dbReference type="PIRSR" id="PIRSR000099-1"/>
    </source>
</evidence>
<keyword evidence="5" id="KW-0520">NAD</keyword>
<evidence type="ECO:0000313" key="11">
    <source>
        <dbReference type="EMBL" id="HFK96837.1"/>
    </source>
</evidence>
<dbReference type="GO" id="GO:0000105">
    <property type="term" value="P:L-histidine biosynthetic process"/>
    <property type="evidence" value="ECO:0007669"/>
    <property type="project" value="UniProtKB-UniRule"/>
</dbReference>
<evidence type="ECO:0000256" key="5">
    <source>
        <dbReference type="HAMAP-Rule" id="MF_01024"/>
    </source>
</evidence>
<organism evidence="11">
    <name type="scientific">Desulfacinum infernum</name>
    <dbReference type="NCBI Taxonomy" id="35837"/>
    <lineage>
        <taxon>Bacteria</taxon>
        <taxon>Pseudomonadati</taxon>
        <taxon>Thermodesulfobacteriota</taxon>
        <taxon>Syntrophobacteria</taxon>
        <taxon>Syntrophobacterales</taxon>
        <taxon>Syntrophobacteraceae</taxon>
        <taxon>Desulfacinum</taxon>
    </lineage>
</organism>
<name>A0A832A357_9BACT</name>
<dbReference type="Gene3D" id="1.20.5.1300">
    <property type="match status" value="1"/>
</dbReference>
<feature type="binding site" evidence="5 9">
    <location>
        <position position="364"/>
    </location>
    <ligand>
        <name>Zn(2+)</name>
        <dbReference type="ChEBI" id="CHEBI:29105"/>
    </ligand>
</feature>
<feature type="binding site" evidence="5 8">
    <location>
        <position position="262"/>
    </location>
    <ligand>
        <name>substrate</name>
    </ligand>
</feature>
<comment type="caution">
    <text evidence="11">The sequence shown here is derived from an EMBL/GenBank/DDBJ whole genome shotgun (WGS) entry which is preliminary data.</text>
</comment>
<comment type="cofactor">
    <cofactor evidence="5 9">
        <name>Zn(2+)</name>
        <dbReference type="ChEBI" id="CHEBI:29105"/>
    </cofactor>
    <text evidence="5 9">Binds 1 zinc ion per subunit.</text>
</comment>
<dbReference type="PANTHER" id="PTHR21256">
    <property type="entry name" value="HISTIDINOL DEHYDROGENASE HDH"/>
    <property type="match status" value="1"/>
</dbReference>
<feature type="binding site" evidence="5 8">
    <location>
        <position position="240"/>
    </location>
    <ligand>
        <name>substrate</name>
    </ligand>
</feature>
<evidence type="ECO:0000256" key="6">
    <source>
        <dbReference type="PIRNR" id="PIRNR000099"/>
    </source>
</evidence>
<comment type="catalytic activity">
    <reaction evidence="5">
        <text>L-histidinol + 2 NAD(+) + H2O = L-histidine + 2 NADH + 3 H(+)</text>
        <dbReference type="Rhea" id="RHEA:20641"/>
        <dbReference type="ChEBI" id="CHEBI:15377"/>
        <dbReference type="ChEBI" id="CHEBI:15378"/>
        <dbReference type="ChEBI" id="CHEBI:57540"/>
        <dbReference type="ChEBI" id="CHEBI:57595"/>
        <dbReference type="ChEBI" id="CHEBI:57699"/>
        <dbReference type="ChEBI" id="CHEBI:57945"/>
        <dbReference type="EC" id="1.1.1.23"/>
    </reaction>
</comment>
<evidence type="ECO:0000256" key="3">
    <source>
        <dbReference type="ARBA" id="ARBA00022833"/>
    </source>
</evidence>
<accession>A0A832A357</accession>
<feature type="binding site" evidence="5 8">
    <location>
        <position position="423"/>
    </location>
    <ligand>
        <name>substrate</name>
    </ligand>
</feature>
<sequence>MPVVNYPSVEAERFLSAVTGRQVVVDAQLEKQVQEILEAVRRDGDEALVDFTRRFDAPDFTKARIRVPPEEIDEAYATVDPGLVDVIRKARDNIRRFHEHQRSSSWFTTHADGCYMGQMVRPVSAAGLYVPGGQGGETPLVSTVLMTAVPAVVAGVLDIAMVTPPRRDGTLNPYLLVAAREAGVHRIHKVGSAWAVAALAYGTESVPPVDVVVGPGNIYVTLAKKMVSGRVGIDGLAGPSEVVVIADRTADPRFVAADLLSQAEHDPMASAVCLTDDAELVNSVLAALESQTRELPRQDIAREALSRYGAVILTRSLEEAVEVANRLAPEHLELLVEDPWALLPRVQNAGAVFMGAHTPEALGDYFAGPNHVLPTSGTARFASALSVETFVKKTTVLAYSREAFVRDAPAVAALAALERLDAHARSVQVRMGQDNRPSG</sequence>
<dbReference type="FunFam" id="3.40.50.1980:FF:000026">
    <property type="entry name" value="Histidinol dehydrogenase"/>
    <property type="match status" value="1"/>
</dbReference>
<dbReference type="GO" id="GO:0008270">
    <property type="term" value="F:zinc ion binding"/>
    <property type="evidence" value="ECO:0007669"/>
    <property type="project" value="UniProtKB-UniRule"/>
</dbReference>
<keyword evidence="5" id="KW-0028">Amino-acid biosynthesis</keyword>
<dbReference type="PIRSF" id="PIRSF000099">
    <property type="entry name" value="Histidinol_dh"/>
    <property type="match status" value="1"/>
</dbReference>
<gene>
    <name evidence="5 11" type="primary">hisD</name>
    <name evidence="11" type="ORF">ENS06_05870</name>
</gene>
<feature type="binding site" evidence="5 8">
    <location>
        <position position="265"/>
    </location>
    <ligand>
        <name>substrate</name>
    </ligand>
</feature>
<protein>
    <recommendedName>
        <fullName evidence="5">Histidinol dehydrogenase</fullName>
        <shortName evidence="5">HDH</shortName>
        <ecNumber evidence="5">1.1.1.23</ecNumber>
    </recommendedName>
</protein>
<keyword evidence="3 5" id="KW-0862">Zinc</keyword>
<dbReference type="InterPro" id="IPR022695">
    <property type="entry name" value="Histidinol_DH_monofunct"/>
</dbReference>
<dbReference type="PRINTS" id="PR00083">
    <property type="entry name" value="HOLDHDRGNASE"/>
</dbReference>
<dbReference type="GO" id="GO:0051287">
    <property type="term" value="F:NAD binding"/>
    <property type="evidence" value="ECO:0007669"/>
    <property type="project" value="InterPro"/>
</dbReference>
<dbReference type="FunFam" id="3.40.50.1980:FF:000001">
    <property type="entry name" value="Histidinol dehydrogenase"/>
    <property type="match status" value="1"/>
</dbReference>
<keyword evidence="2 5" id="KW-0479">Metal-binding</keyword>
<feature type="binding site" evidence="5 9">
    <location>
        <position position="265"/>
    </location>
    <ligand>
        <name>Zn(2+)</name>
        <dbReference type="ChEBI" id="CHEBI:29105"/>
    </ligand>
</feature>
<evidence type="ECO:0000256" key="2">
    <source>
        <dbReference type="ARBA" id="ARBA00022723"/>
    </source>
</evidence>
<feature type="active site" description="Proton acceptor" evidence="5 7">
    <location>
        <position position="330"/>
    </location>
</feature>
<dbReference type="UniPathway" id="UPA00031">
    <property type="reaction ID" value="UER00014"/>
</dbReference>
<dbReference type="CDD" id="cd06572">
    <property type="entry name" value="Histidinol_dh"/>
    <property type="match status" value="1"/>
</dbReference>
<evidence type="ECO:0000256" key="4">
    <source>
        <dbReference type="ARBA" id="ARBA00023002"/>
    </source>
</evidence>
<dbReference type="EC" id="1.1.1.23" evidence="5"/>
<dbReference type="InterPro" id="IPR012131">
    <property type="entry name" value="Hstdl_DH"/>
</dbReference>
<keyword evidence="5" id="KW-0368">Histidine biosynthesis</keyword>
<dbReference type="Gene3D" id="3.40.50.1980">
    <property type="entry name" value="Nitrogenase molybdenum iron protein domain"/>
    <property type="match status" value="2"/>
</dbReference>
<evidence type="ECO:0000256" key="9">
    <source>
        <dbReference type="PIRSR" id="PIRSR000099-4"/>
    </source>
</evidence>
<dbReference type="EMBL" id="DSTK01000016">
    <property type="protein sequence ID" value="HFK96837.1"/>
    <property type="molecule type" value="Genomic_DNA"/>
</dbReference>
<evidence type="ECO:0000256" key="1">
    <source>
        <dbReference type="ARBA" id="ARBA00010178"/>
    </source>
</evidence>
<dbReference type="AlphaFoldDB" id="A0A832A357"/>
<comment type="pathway">
    <text evidence="5">Amino-acid biosynthesis; L-histidine biosynthesis; L-histidine from 5-phospho-alpha-D-ribose 1-diphosphate: step 9/9.</text>
</comment>